<dbReference type="GO" id="GO:0005886">
    <property type="term" value="C:plasma membrane"/>
    <property type="evidence" value="ECO:0007669"/>
    <property type="project" value="UniProtKB-SubCell"/>
</dbReference>
<reference evidence="15" key="2">
    <citation type="submission" date="2021-03" db="UniProtKB">
        <authorList>
            <consortium name="Ensembl"/>
        </authorList>
    </citation>
    <scope>IDENTIFICATION</scope>
</reference>
<evidence type="ECO:0000259" key="14">
    <source>
        <dbReference type="PROSITE" id="PS50262"/>
    </source>
</evidence>
<evidence type="ECO:0000256" key="10">
    <source>
        <dbReference type="ARBA" id="ARBA00023170"/>
    </source>
</evidence>
<evidence type="ECO:0000256" key="9">
    <source>
        <dbReference type="ARBA" id="ARBA00023157"/>
    </source>
</evidence>
<evidence type="ECO:0000256" key="5">
    <source>
        <dbReference type="ARBA" id="ARBA00022725"/>
    </source>
</evidence>
<name>A0A803JLQ3_XENTR</name>
<dbReference type="PROSITE" id="PS50262">
    <property type="entry name" value="G_PROTEIN_RECEP_F1_2"/>
    <property type="match status" value="1"/>
</dbReference>
<dbReference type="Ensembl" id="ENSXETT00000120386">
    <property type="protein sequence ID" value="ENSXETP00000108855"/>
    <property type="gene ID" value="ENSXETG00000044314"/>
</dbReference>
<feature type="transmembrane region" description="Helical" evidence="13">
    <location>
        <begin position="170"/>
        <end position="193"/>
    </location>
</feature>
<evidence type="ECO:0000256" key="3">
    <source>
        <dbReference type="ARBA" id="ARBA00022606"/>
    </source>
</evidence>
<feature type="transmembrane region" description="Helical" evidence="13">
    <location>
        <begin position="268"/>
        <end position="291"/>
    </location>
</feature>
<dbReference type="PANTHER" id="PTHR24242">
    <property type="entry name" value="G-PROTEIN COUPLED RECEPTOR"/>
    <property type="match status" value="1"/>
</dbReference>
<dbReference type="PRINTS" id="PR00237">
    <property type="entry name" value="GPCRRHODOPSN"/>
</dbReference>
<keyword evidence="4 13" id="KW-0812">Transmembrane</keyword>
<comment type="subcellular location">
    <subcellularLocation>
        <location evidence="1">Cell membrane</location>
        <topology evidence="1">Multi-pass membrane protein</topology>
    </subcellularLocation>
</comment>
<keyword evidence="5" id="KW-0552">Olfaction</keyword>
<evidence type="ECO:0000256" key="12">
    <source>
        <dbReference type="ARBA" id="ARBA00023224"/>
    </source>
</evidence>
<dbReference type="PANTHER" id="PTHR24242:SF387">
    <property type="entry name" value="OLFACTORY RECEPTOR"/>
    <property type="match status" value="1"/>
</dbReference>
<evidence type="ECO:0000256" key="13">
    <source>
        <dbReference type="SAM" id="Phobius"/>
    </source>
</evidence>
<dbReference type="FunFam" id="1.20.1070.10:FF:000010">
    <property type="entry name" value="Olfactory receptor"/>
    <property type="match status" value="1"/>
</dbReference>
<dbReference type="InterPro" id="IPR017452">
    <property type="entry name" value="GPCR_Rhodpsn_7TM"/>
</dbReference>
<evidence type="ECO:0000256" key="6">
    <source>
        <dbReference type="ARBA" id="ARBA00022989"/>
    </source>
</evidence>
<keyword evidence="11" id="KW-0325">Glycoprotein</keyword>
<sequence>MTKFYIILDCIKRSNDIIALYRVLFLSYLLMDGENQTTIQSILLLGFQMPSPFKIPIFILILLLYSLTITGNLLIISLVYGSPTLQHPMFFFLTHLSLSDICLTTDIVPNMLYVIKSGPISITMAACMTQFQFFGTVVTFECLLLAVMSYDRQLAICNPLRYASIMGNQLPLWLVIVCWSVSFTVTLGTVVMLTRLDFCNLSAIDHFFCDFDPILQLSCSDTAAVELEQMIIGSSVAVFPLGYITVTYIHIFICIFRISSKSGREKTFSTCSSHLAIVSTFFSTLIAIYVVPSRGTSLNVVSVLYTVVTPLSNSIIYSLRNSELRSAFKKHVNIYNICKMSKLSGL</sequence>
<evidence type="ECO:0000256" key="4">
    <source>
        <dbReference type="ARBA" id="ARBA00022692"/>
    </source>
</evidence>
<evidence type="ECO:0000313" key="15">
    <source>
        <dbReference type="Ensembl" id="ENSXETP00000108855"/>
    </source>
</evidence>
<dbReference type="Pfam" id="PF13853">
    <property type="entry name" value="7tm_4"/>
    <property type="match status" value="1"/>
</dbReference>
<dbReference type="AlphaFoldDB" id="A0A803JLQ3"/>
<protein>
    <recommendedName>
        <fullName evidence="14">G-protein coupled receptors family 1 profile domain-containing protein</fullName>
    </recommendedName>
</protein>
<accession>A0A803JLQ3</accession>
<feature type="transmembrane region" description="Helical" evidence="13">
    <location>
        <begin position="131"/>
        <end position="150"/>
    </location>
</feature>
<keyword evidence="8 13" id="KW-0472">Membrane</keyword>
<evidence type="ECO:0000256" key="7">
    <source>
        <dbReference type="ARBA" id="ARBA00023040"/>
    </source>
</evidence>
<keyword evidence="9" id="KW-1015">Disulfide bond</keyword>
<feature type="transmembrane region" description="Helical" evidence="13">
    <location>
        <begin position="297"/>
        <end position="319"/>
    </location>
</feature>
<keyword evidence="6 13" id="KW-1133">Transmembrane helix</keyword>
<evidence type="ECO:0000256" key="8">
    <source>
        <dbReference type="ARBA" id="ARBA00023136"/>
    </source>
</evidence>
<dbReference type="InterPro" id="IPR000276">
    <property type="entry name" value="GPCR_Rhodpsn"/>
</dbReference>
<dbReference type="GO" id="GO:0004984">
    <property type="term" value="F:olfactory receptor activity"/>
    <property type="evidence" value="ECO:0007669"/>
    <property type="project" value="InterPro"/>
</dbReference>
<feature type="transmembrane region" description="Helical" evidence="13">
    <location>
        <begin position="230"/>
        <end position="256"/>
    </location>
</feature>
<feature type="domain" description="G-protein coupled receptors family 1 profile" evidence="14">
    <location>
        <begin position="71"/>
        <end position="317"/>
    </location>
</feature>
<evidence type="ECO:0000256" key="11">
    <source>
        <dbReference type="ARBA" id="ARBA00023180"/>
    </source>
</evidence>
<dbReference type="SUPFAM" id="SSF81321">
    <property type="entry name" value="Family A G protein-coupled receptor-like"/>
    <property type="match status" value="1"/>
</dbReference>
<evidence type="ECO:0000256" key="2">
    <source>
        <dbReference type="ARBA" id="ARBA00022475"/>
    </source>
</evidence>
<dbReference type="Gene3D" id="1.20.1070.10">
    <property type="entry name" value="Rhodopsin 7-helix transmembrane proteins"/>
    <property type="match status" value="1"/>
</dbReference>
<keyword evidence="10" id="KW-0675">Receptor</keyword>
<reference evidence="15" key="1">
    <citation type="journal article" date="2010" name="Science">
        <title>The genome of the Western clawed frog Xenopus tropicalis.</title>
        <authorList>
            <person name="Hellsten U."/>
            <person name="Harland R.M."/>
            <person name="Gilchrist M.J."/>
            <person name="Hendrix D."/>
            <person name="Jurka J."/>
            <person name="Kapitonov V."/>
            <person name="Ovcharenko I."/>
            <person name="Putnam N.H."/>
            <person name="Shu S."/>
            <person name="Taher L."/>
            <person name="Blitz I.L."/>
            <person name="Blumberg B."/>
            <person name="Dichmann D.S."/>
            <person name="Dubchak I."/>
            <person name="Amaya E."/>
            <person name="Detter J.C."/>
            <person name="Fletcher R."/>
            <person name="Gerhard D.S."/>
            <person name="Goodstein D."/>
            <person name="Graves T."/>
            <person name="Grigoriev I.V."/>
            <person name="Grimwood J."/>
            <person name="Kawashima T."/>
            <person name="Lindquist E."/>
            <person name="Lucas S.M."/>
            <person name="Mead P.E."/>
            <person name="Mitros T."/>
            <person name="Ogino H."/>
            <person name="Ohta Y."/>
            <person name="Poliakov A.V."/>
            <person name="Pollet N."/>
            <person name="Robert J."/>
            <person name="Salamov A."/>
            <person name="Sater A.K."/>
            <person name="Schmutz J."/>
            <person name="Terry A."/>
            <person name="Vize P.D."/>
            <person name="Warren W.C."/>
            <person name="Wells D."/>
            <person name="Wills A."/>
            <person name="Wilson R.K."/>
            <person name="Zimmerman L.B."/>
            <person name="Zorn A.M."/>
            <person name="Grainger R."/>
            <person name="Grammer T."/>
            <person name="Khokha M.K."/>
            <person name="Richardson P.M."/>
            <person name="Rokhsar D.S."/>
        </authorList>
    </citation>
    <scope>NUCLEOTIDE SEQUENCE [LARGE SCALE GENOMIC DNA]</scope>
    <source>
        <strain evidence="15">Nigerian</strain>
    </source>
</reference>
<dbReference type="InterPro" id="IPR000725">
    <property type="entry name" value="Olfact_rcpt"/>
</dbReference>
<keyword evidence="2" id="KW-1003">Cell membrane</keyword>
<dbReference type="GO" id="GO:0004930">
    <property type="term" value="F:G protein-coupled receptor activity"/>
    <property type="evidence" value="ECO:0007669"/>
    <property type="project" value="UniProtKB-KW"/>
</dbReference>
<organism evidence="15">
    <name type="scientific">Xenopus tropicalis</name>
    <name type="common">Western clawed frog</name>
    <name type="synonym">Silurana tropicalis</name>
    <dbReference type="NCBI Taxonomy" id="8364"/>
    <lineage>
        <taxon>Eukaryota</taxon>
        <taxon>Metazoa</taxon>
        <taxon>Chordata</taxon>
        <taxon>Craniata</taxon>
        <taxon>Vertebrata</taxon>
        <taxon>Euteleostomi</taxon>
        <taxon>Amphibia</taxon>
        <taxon>Batrachia</taxon>
        <taxon>Anura</taxon>
        <taxon>Pipoidea</taxon>
        <taxon>Pipidae</taxon>
        <taxon>Xenopodinae</taxon>
        <taxon>Xenopus</taxon>
        <taxon>Silurana</taxon>
    </lineage>
</organism>
<dbReference type="InterPro" id="IPR050939">
    <property type="entry name" value="Olfactory_GPCR1"/>
</dbReference>
<dbReference type="PRINTS" id="PR00245">
    <property type="entry name" value="OLFACTORYR"/>
</dbReference>
<proteinExistence type="predicted"/>
<keyword evidence="12" id="KW-0807">Transducer</keyword>
<dbReference type="InParanoid" id="A0A803JLQ3"/>
<feature type="transmembrane region" description="Helical" evidence="13">
    <location>
        <begin position="57"/>
        <end position="80"/>
    </location>
</feature>
<keyword evidence="3" id="KW-0716">Sensory transduction</keyword>
<evidence type="ECO:0000256" key="1">
    <source>
        <dbReference type="ARBA" id="ARBA00004651"/>
    </source>
</evidence>
<dbReference type="GeneTree" id="ENSGT01150000286948"/>
<keyword evidence="7" id="KW-0297">G-protein coupled receptor</keyword>